<evidence type="ECO:0000256" key="2">
    <source>
        <dbReference type="ARBA" id="ARBA00011881"/>
    </source>
</evidence>
<feature type="active site" evidence="5">
    <location>
        <position position="287"/>
    </location>
</feature>
<accession>A0A8U0IIR4</accession>
<sequence length="519" mass="55063">MARERQSPTDADAGDATTATDATAPDLDDLGFAPSGGWNAIHVDGEWRAQGDRAGLDVVDPTTRTAVGTVPAGTDADVNAAYAAAESAQREWADRPPEERASVVADARELVGEYRDEFAHLFAVECGGSRLKAEIELDLTAGTMEVAEGLADAADPGDTDEYESVVEGKRNLVFREPAGVVGVISPWNFPLYLSMRAVAPALALGNAVVLKPSTHTAVVGGLALASLFEEAGLPDGVLNVVTGEGSAIGETVAGHPAASVVSFTGSTEVGRRVGATAAEQLSLPALELGGNNAHVVTADADLDRAVDGGVFGSFTHQGQECISINRHLVHESLYDEYVERLAERAERLPVGDPRDEAVLVGPVQNESQFETIADLVERSVERGAEIEAGGEFYDWFVEPTVLSGVTNEMPIAAEEHFGPVAPVIPFSDDEEAVEMANDTEYGLSGSVHCEDTERAIDIARRLDTGMVHVNDQPLNDEPHVAFGGVNASGVGRYNGEWIAEELTETRWISVQEEARDYPY</sequence>
<protein>
    <submittedName>
        <fullName evidence="9">Aldehyde dehydrogenase family protein</fullName>
    </submittedName>
</protein>
<dbReference type="AlphaFoldDB" id="A0A8U0IIR4"/>
<dbReference type="GO" id="GO:0016620">
    <property type="term" value="F:oxidoreductase activity, acting on the aldehyde or oxo group of donors, NAD or NADP as acceptor"/>
    <property type="evidence" value="ECO:0007669"/>
    <property type="project" value="InterPro"/>
</dbReference>
<feature type="compositionally biased region" description="Low complexity" evidence="7">
    <location>
        <begin position="8"/>
        <end position="25"/>
    </location>
</feature>
<dbReference type="InterPro" id="IPR016162">
    <property type="entry name" value="Ald_DH_N"/>
</dbReference>
<dbReference type="InterPro" id="IPR015590">
    <property type="entry name" value="Aldehyde_DH_dom"/>
</dbReference>
<evidence type="ECO:0000256" key="6">
    <source>
        <dbReference type="RuleBase" id="RU003345"/>
    </source>
</evidence>
<organism evidence="9 10">
    <name type="scientific">Halorussus gelatinilyticus</name>
    <dbReference type="NCBI Taxonomy" id="2937524"/>
    <lineage>
        <taxon>Archaea</taxon>
        <taxon>Methanobacteriati</taxon>
        <taxon>Methanobacteriota</taxon>
        <taxon>Stenosarchaea group</taxon>
        <taxon>Halobacteria</taxon>
        <taxon>Halobacteriales</taxon>
        <taxon>Haladaptataceae</taxon>
        <taxon>Halorussus</taxon>
    </lineage>
</organism>
<evidence type="ECO:0000256" key="5">
    <source>
        <dbReference type="PROSITE-ProRule" id="PRU10007"/>
    </source>
</evidence>
<evidence type="ECO:0000313" key="10">
    <source>
        <dbReference type="Proteomes" id="UP000830434"/>
    </source>
</evidence>
<keyword evidence="4" id="KW-0520">NAD</keyword>
<comment type="similarity">
    <text evidence="1 6">Belongs to the aldehyde dehydrogenase family.</text>
</comment>
<evidence type="ECO:0000259" key="8">
    <source>
        <dbReference type="Pfam" id="PF00171"/>
    </source>
</evidence>
<evidence type="ECO:0000313" key="9">
    <source>
        <dbReference type="EMBL" id="UPW00585.1"/>
    </source>
</evidence>
<keyword evidence="3 6" id="KW-0560">Oxidoreductase</keyword>
<feature type="region of interest" description="Disordered" evidence="7">
    <location>
        <begin position="1"/>
        <end position="35"/>
    </location>
</feature>
<dbReference type="InterPro" id="IPR029510">
    <property type="entry name" value="Ald_DH_CS_GLU"/>
</dbReference>
<dbReference type="SUPFAM" id="SSF53720">
    <property type="entry name" value="ALDH-like"/>
    <property type="match status" value="1"/>
</dbReference>
<dbReference type="Gene3D" id="3.40.309.10">
    <property type="entry name" value="Aldehyde Dehydrogenase, Chain A, domain 2"/>
    <property type="match status" value="1"/>
</dbReference>
<evidence type="ECO:0000256" key="1">
    <source>
        <dbReference type="ARBA" id="ARBA00009986"/>
    </source>
</evidence>
<reference evidence="9" key="1">
    <citation type="submission" date="2022-04" db="EMBL/GenBank/DDBJ databases">
        <title>Diverse halophilic archaea isolated from saline environments.</title>
        <authorList>
            <person name="Cui H.-L."/>
        </authorList>
    </citation>
    <scope>NUCLEOTIDE SEQUENCE</scope>
    <source>
        <strain evidence="9">XZYJT40</strain>
    </source>
</reference>
<dbReference type="Pfam" id="PF00171">
    <property type="entry name" value="Aldedh"/>
    <property type="match status" value="1"/>
</dbReference>
<proteinExistence type="inferred from homology"/>
<dbReference type="RefSeq" id="WP_248654996.1">
    <property type="nucleotide sequence ID" value="NZ_CP096658.1"/>
</dbReference>
<comment type="subunit">
    <text evidence="2">Homotetramer.</text>
</comment>
<dbReference type="Proteomes" id="UP000830434">
    <property type="component" value="Chromosome"/>
</dbReference>
<dbReference type="KEGG" id="haxz:M0R88_00435"/>
<name>A0A8U0IIR4_9EURY</name>
<dbReference type="GeneID" id="72188276"/>
<dbReference type="PANTHER" id="PTHR42986:SF1">
    <property type="entry name" value="BENZALDEHYDE DEHYDROGENASE YFMT"/>
    <property type="match status" value="1"/>
</dbReference>
<evidence type="ECO:0000256" key="7">
    <source>
        <dbReference type="SAM" id="MobiDB-lite"/>
    </source>
</evidence>
<dbReference type="InterPro" id="IPR016161">
    <property type="entry name" value="Ald_DH/histidinol_DH"/>
</dbReference>
<dbReference type="Gene3D" id="3.40.605.10">
    <property type="entry name" value="Aldehyde Dehydrogenase, Chain A, domain 1"/>
    <property type="match status" value="1"/>
</dbReference>
<feature type="domain" description="Aldehyde dehydrogenase" evidence="8">
    <location>
        <begin position="47"/>
        <end position="508"/>
    </location>
</feature>
<dbReference type="InterPro" id="IPR016163">
    <property type="entry name" value="Ald_DH_C"/>
</dbReference>
<dbReference type="EMBL" id="CP096658">
    <property type="protein sequence ID" value="UPW00585.1"/>
    <property type="molecule type" value="Genomic_DNA"/>
</dbReference>
<gene>
    <name evidence="9" type="ORF">M0R88_00435</name>
</gene>
<evidence type="ECO:0000256" key="4">
    <source>
        <dbReference type="ARBA" id="ARBA00023027"/>
    </source>
</evidence>
<dbReference type="FunFam" id="3.40.309.10:FF:000009">
    <property type="entry name" value="Aldehyde dehydrogenase A"/>
    <property type="match status" value="1"/>
</dbReference>
<dbReference type="PROSITE" id="PS00687">
    <property type="entry name" value="ALDEHYDE_DEHYDR_GLU"/>
    <property type="match status" value="1"/>
</dbReference>
<dbReference type="FunFam" id="3.40.605.10:FF:000007">
    <property type="entry name" value="NAD/NADP-dependent betaine aldehyde dehydrogenase"/>
    <property type="match status" value="1"/>
</dbReference>
<evidence type="ECO:0000256" key="3">
    <source>
        <dbReference type="ARBA" id="ARBA00023002"/>
    </source>
</evidence>
<dbReference type="PANTHER" id="PTHR42986">
    <property type="entry name" value="BENZALDEHYDE DEHYDROGENASE YFMT"/>
    <property type="match status" value="1"/>
</dbReference>
<keyword evidence="10" id="KW-1185">Reference proteome</keyword>